<feature type="domain" description="ABC transmembrane type-1" evidence="8">
    <location>
        <begin position="1"/>
        <end position="90"/>
    </location>
</feature>
<evidence type="ECO:0000259" key="8">
    <source>
        <dbReference type="PROSITE" id="PS50929"/>
    </source>
</evidence>
<protein>
    <recommendedName>
        <fullName evidence="8">ABC transmembrane type-1 domain-containing protein</fullName>
    </recommendedName>
</protein>
<keyword evidence="7" id="KW-0732">Signal</keyword>
<dbReference type="InterPro" id="IPR011527">
    <property type="entry name" value="ABC1_TM_dom"/>
</dbReference>
<evidence type="ECO:0000256" key="1">
    <source>
        <dbReference type="ARBA" id="ARBA00022448"/>
    </source>
</evidence>
<evidence type="ECO:0000256" key="2">
    <source>
        <dbReference type="ARBA" id="ARBA00022692"/>
    </source>
</evidence>
<evidence type="ECO:0000313" key="9">
    <source>
        <dbReference type="EMBL" id="VDN25876.1"/>
    </source>
</evidence>
<name>A0A3P7Q5K5_CYLGO</name>
<gene>
    <name evidence="9" type="ORF">CGOC_LOCUS10226</name>
</gene>
<keyword evidence="4" id="KW-0067">ATP-binding</keyword>
<dbReference type="Gene3D" id="1.20.1560.10">
    <property type="entry name" value="ABC transporter type 1, transmembrane domain"/>
    <property type="match status" value="1"/>
</dbReference>
<proteinExistence type="predicted"/>
<dbReference type="InterPro" id="IPR050173">
    <property type="entry name" value="ABC_transporter_C-like"/>
</dbReference>
<evidence type="ECO:0000256" key="3">
    <source>
        <dbReference type="ARBA" id="ARBA00022741"/>
    </source>
</evidence>
<dbReference type="SUPFAM" id="SSF52540">
    <property type="entry name" value="P-loop containing nucleoside triphosphate hydrolases"/>
    <property type="match status" value="1"/>
</dbReference>
<dbReference type="Gene3D" id="3.40.50.300">
    <property type="entry name" value="P-loop containing nucleotide triphosphate hydrolases"/>
    <property type="match status" value="1"/>
</dbReference>
<dbReference type="Proteomes" id="UP000271889">
    <property type="component" value="Unassembled WGS sequence"/>
</dbReference>
<dbReference type="GO" id="GO:0016020">
    <property type="term" value="C:membrane"/>
    <property type="evidence" value="ECO:0007669"/>
    <property type="project" value="InterPro"/>
</dbReference>
<dbReference type="SUPFAM" id="SSF90123">
    <property type="entry name" value="ABC transporter transmembrane region"/>
    <property type="match status" value="1"/>
</dbReference>
<sequence>MAFLAGVMVAIVLIPLNKKVTDWIGKMSVKLMHCKDQRIKLVRETMEGIRAVKSSAWEPFFERKITELREDELKYLKAFTCLALVNILIMPLNAFPWVLNGLVEALVSLRRLRRLFNLNNMDVHDIYTLSGDKDAVMYVREGNFFWRGSRHAISGVSFRGTKGKIIGISGDVGSGKTTLLLGLLGETKSLTECIGITQESVSDGIGYMGQERWLYRAFAMTSVFSF</sequence>
<dbReference type="AlphaFoldDB" id="A0A3P7Q5K5"/>
<dbReference type="PANTHER" id="PTHR24223">
    <property type="entry name" value="ATP-BINDING CASSETTE SUB-FAMILY C"/>
    <property type="match status" value="1"/>
</dbReference>
<dbReference type="Pfam" id="PF00664">
    <property type="entry name" value="ABC_membrane"/>
    <property type="match status" value="1"/>
</dbReference>
<dbReference type="GO" id="GO:0140359">
    <property type="term" value="F:ABC-type transporter activity"/>
    <property type="evidence" value="ECO:0007669"/>
    <property type="project" value="InterPro"/>
</dbReference>
<dbReference type="InterPro" id="IPR036640">
    <property type="entry name" value="ABC1_TM_sf"/>
</dbReference>
<evidence type="ECO:0000313" key="10">
    <source>
        <dbReference type="Proteomes" id="UP000271889"/>
    </source>
</evidence>
<keyword evidence="10" id="KW-1185">Reference proteome</keyword>
<dbReference type="EMBL" id="UYRV01110252">
    <property type="protein sequence ID" value="VDN25876.1"/>
    <property type="molecule type" value="Genomic_DNA"/>
</dbReference>
<keyword evidence="2" id="KW-0812">Transmembrane</keyword>
<accession>A0A3P7Q5K5</accession>
<dbReference type="PROSITE" id="PS50929">
    <property type="entry name" value="ABC_TM1F"/>
    <property type="match status" value="1"/>
</dbReference>
<keyword evidence="3" id="KW-0547">Nucleotide-binding</keyword>
<dbReference type="InterPro" id="IPR027417">
    <property type="entry name" value="P-loop_NTPase"/>
</dbReference>
<evidence type="ECO:0000256" key="5">
    <source>
        <dbReference type="ARBA" id="ARBA00022989"/>
    </source>
</evidence>
<reference evidence="9 10" key="1">
    <citation type="submission" date="2018-11" db="EMBL/GenBank/DDBJ databases">
        <authorList>
            <consortium name="Pathogen Informatics"/>
        </authorList>
    </citation>
    <scope>NUCLEOTIDE SEQUENCE [LARGE SCALE GENOMIC DNA]</scope>
</reference>
<keyword evidence="1" id="KW-0813">Transport</keyword>
<keyword evidence="5" id="KW-1133">Transmembrane helix</keyword>
<feature type="chain" id="PRO_5018076742" description="ABC transmembrane type-1 domain-containing protein" evidence="7">
    <location>
        <begin position="22"/>
        <end position="226"/>
    </location>
</feature>
<evidence type="ECO:0000256" key="6">
    <source>
        <dbReference type="ARBA" id="ARBA00023136"/>
    </source>
</evidence>
<feature type="signal peptide" evidence="7">
    <location>
        <begin position="1"/>
        <end position="21"/>
    </location>
</feature>
<dbReference type="GO" id="GO:0005524">
    <property type="term" value="F:ATP binding"/>
    <property type="evidence" value="ECO:0007669"/>
    <property type="project" value="UniProtKB-KW"/>
</dbReference>
<dbReference type="OrthoDB" id="6500128at2759"/>
<organism evidence="9 10">
    <name type="scientific">Cylicostephanus goldi</name>
    <name type="common">Nematode worm</name>
    <dbReference type="NCBI Taxonomy" id="71465"/>
    <lineage>
        <taxon>Eukaryota</taxon>
        <taxon>Metazoa</taxon>
        <taxon>Ecdysozoa</taxon>
        <taxon>Nematoda</taxon>
        <taxon>Chromadorea</taxon>
        <taxon>Rhabditida</taxon>
        <taxon>Rhabditina</taxon>
        <taxon>Rhabditomorpha</taxon>
        <taxon>Strongyloidea</taxon>
        <taxon>Strongylidae</taxon>
        <taxon>Cylicostephanus</taxon>
    </lineage>
</organism>
<evidence type="ECO:0000256" key="4">
    <source>
        <dbReference type="ARBA" id="ARBA00022840"/>
    </source>
</evidence>
<dbReference type="PANTHER" id="PTHR24223:SF330">
    <property type="entry name" value="ATP-BINDING CASSETTE SUB-FAMILY C MEMBER 10"/>
    <property type="match status" value="1"/>
</dbReference>
<evidence type="ECO:0000256" key="7">
    <source>
        <dbReference type="SAM" id="SignalP"/>
    </source>
</evidence>
<keyword evidence="6" id="KW-0472">Membrane</keyword>